<gene>
    <name evidence="2" type="ORF">M436DRAFT_67473</name>
</gene>
<dbReference type="EMBL" id="KL584723">
    <property type="protein sequence ID" value="KEQ69054.1"/>
    <property type="molecule type" value="Genomic_DNA"/>
</dbReference>
<evidence type="ECO:0000313" key="3">
    <source>
        <dbReference type="Proteomes" id="UP000027730"/>
    </source>
</evidence>
<evidence type="ECO:0000256" key="1">
    <source>
        <dbReference type="SAM" id="MobiDB-lite"/>
    </source>
</evidence>
<feature type="compositionally biased region" description="Polar residues" evidence="1">
    <location>
        <begin position="110"/>
        <end position="119"/>
    </location>
</feature>
<protein>
    <submittedName>
        <fullName evidence="2">Uncharacterized protein</fullName>
    </submittedName>
</protein>
<accession>A0A074WBW2</accession>
<feature type="compositionally biased region" description="Polar residues" evidence="1">
    <location>
        <begin position="39"/>
        <end position="50"/>
    </location>
</feature>
<organism evidence="2 3">
    <name type="scientific">Aureobasidium namibiae CBS 147.97</name>
    <dbReference type="NCBI Taxonomy" id="1043004"/>
    <lineage>
        <taxon>Eukaryota</taxon>
        <taxon>Fungi</taxon>
        <taxon>Dikarya</taxon>
        <taxon>Ascomycota</taxon>
        <taxon>Pezizomycotina</taxon>
        <taxon>Dothideomycetes</taxon>
        <taxon>Dothideomycetidae</taxon>
        <taxon>Dothideales</taxon>
        <taxon>Saccotheciaceae</taxon>
        <taxon>Aureobasidium</taxon>
    </lineage>
</organism>
<dbReference type="GeneID" id="25414224"/>
<dbReference type="RefSeq" id="XP_013423305.1">
    <property type="nucleotide sequence ID" value="XM_013567851.1"/>
</dbReference>
<name>A0A074WBW2_9PEZI</name>
<dbReference type="Proteomes" id="UP000027730">
    <property type="component" value="Unassembled WGS sequence"/>
</dbReference>
<feature type="region of interest" description="Disordered" evidence="1">
    <location>
        <begin position="35"/>
        <end position="119"/>
    </location>
</feature>
<dbReference type="HOGENOM" id="CLU_2061051_0_0_1"/>
<keyword evidence="3" id="KW-1185">Reference proteome</keyword>
<reference evidence="2 3" key="1">
    <citation type="journal article" date="2014" name="BMC Genomics">
        <title>Genome sequencing of four Aureobasidium pullulans varieties: biotechnological potential, stress tolerance, and description of new species.</title>
        <authorList>
            <person name="Gostin Ar C."/>
            <person name="Ohm R.A."/>
            <person name="Kogej T."/>
            <person name="Sonjak S."/>
            <person name="Turk M."/>
            <person name="Zajc J."/>
            <person name="Zalar P."/>
            <person name="Grube M."/>
            <person name="Sun H."/>
            <person name="Han J."/>
            <person name="Sharma A."/>
            <person name="Chiniquy J."/>
            <person name="Ngan C.Y."/>
            <person name="Lipzen A."/>
            <person name="Barry K."/>
            <person name="Grigoriev I.V."/>
            <person name="Gunde-Cimerman N."/>
        </authorList>
    </citation>
    <scope>NUCLEOTIDE SEQUENCE [LARGE SCALE GENOMIC DNA]</scope>
    <source>
        <strain evidence="2 3">CBS 147.97</strain>
    </source>
</reference>
<proteinExistence type="predicted"/>
<evidence type="ECO:0000313" key="2">
    <source>
        <dbReference type="EMBL" id="KEQ69054.1"/>
    </source>
</evidence>
<dbReference type="AlphaFoldDB" id="A0A074WBW2"/>
<sequence length="119" mass="13830">MNVNVILLRIEAVRRLAERRRNELRLEHQAAFRYHPPTHNESVSPKTKMSNVEAWRKHSALQYGSPSTPNPPSSQNSHHRSSETVGLYRQNHLQHVHKHFTSTKRGFEQPSITQPAKRP</sequence>
<feature type="compositionally biased region" description="Basic residues" evidence="1">
    <location>
        <begin position="92"/>
        <end position="102"/>
    </location>
</feature>